<protein>
    <recommendedName>
        <fullName evidence="16">Acyl-coenzyme A thioesterase 13</fullName>
    </recommendedName>
    <alternativeName>
        <fullName evidence="17">Hotdog-fold thioesterase superfamily member 2</fullName>
    </alternativeName>
    <alternativeName>
        <fullName evidence="18">Thioesterase superfamily member 2</fullName>
    </alternativeName>
</protein>
<keyword evidence="11" id="KW-0206">Cytoskeleton</keyword>
<evidence type="ECO:0000256" key="9">
    <source>
        <dbReference type="ARBA" id="ARBA00023098"/>
    </source>
</evidence>
<dbReference type="InterPro" id="IPR039298">
    <property type="entry name" value="ACOT13"/>
</dbReference>
<evidence type="ECO:0000256" key="8">
    <source>
        <dbReference type="ARBA" id="ARBA00022990"/>
    </source>
</evidence>
<keyword evidence="6" id="KW-0963">Cytoplasm</keyword>
<comment type="subunit">
    <text evidence="15">Homotetramer. Interacts with PCTP.</text>
</comment>
<name>A0AAD4PEA0_PERFH</name>
<evidence type="ECO:0000256" key="1">
    <source>
        <dbReference type="ARBA" id="ARBA00004123"/>
    </source>
</evidence>
<dbReference type="CDD" id="cd03443">
    <property type="entry name" value="PaaI_thioesterase"/>
    <property type="match status" value="1"/>
</dbReference>
<evidence type="ECO:0000313" key="20">
    <source>
        <dbReference type="Proteomes" id="UP001190926"/>
    </source>
</evidence>
<evidence type="ECO:0000256" key="15">
    <source>
        <dbReference type="ARBA" id="ARBA00064709"/>
    </source>
</evidence>
<evidence type="ECO:0000256" key="17">
    <source>
        <dbReference type="ARBA" id="ARBA00081533"/>
    </source>
</evidence>
<keyword evidence="10" id="KW-0496">Mitochondrion</keyword>
<keyword evidence="8" id="KW-0007">Acetylation</keyword>
<evidence type="ECO:0000256" key="12">
    <source>
        <dbReference type="ARBA" id="ARBA00023242"/>
    </source>
</evidence>
<dbReference type="InterPro" id="IPR029069">
    <property type="entry name" value="HotDog_dom_sf"/>
</dbReference>
<dbReference type="PANTHER" id="PTHR21660:SF8">
    <property type="entry name" value="OS02G0521700 PROTEIN"/>
    <property type="match status" value="1"/>
</dbReference>
<organism evidence="19 20">
    <name type="scientific">Perilla frutescens var. hirtella</name>
    <name type="common">Perilla citriodora</name>
    <name type="synonym">Perilla setoyensis</name>
    <dbReference type="NCBI Taxonomy" id="608512"/>
    <lineage>
        <taxon>Eukaryota</taxon>
        <taxon>Viridiplantae</taxon>
        <taxon>Streptophyta</taxon>
        <taxon>Embryophyta</taxon>
        <taxon>Tracheophyta</taxon>
        <taxon>Spermatophyta</taxon>
        <taxon>Magnoliopsida</taxon>
        <taxon>eudicotyledons</taxon>
        <taxon>Gunneridae</taxon>
        <taxon>Pentapetalae</taxon>
        <taxon>asterids</taxon>
        <taxon>lamiids</taxon>
        <taxon>Lamiales</taxon>
        <taxon>Lamiaceae</taxon>
        <taxon>Nepetoideae</taxon>
        <taxon>Elsholtzieae</taxon>
        <taxon>Perilla</taxon>
    </lineage>
</organism>
<comment type="similarity">
    <text evidence="5">Belongs to the thioesterase PaaI family.</text>
</comment>
<dbReference type="GO" id="GO:0005829">
    <property type="term" value="C:cytosol"/>
    <property type="evidence" value="ECO:0007669"/>
    <property type="project" value="UniProtKB-SubCell"/>
</dbReference>
<dbReference type="AlphaFoldDB" id="A0AAD4PEA0"/>
<evidence type="ECO:0000256" key="3">
    <source>
        <dbReference type="ARBA" id="ARBA00004186"/>
    </source>
</evidence>
<sequence>MEKAREFLEKLTTGEEADEIARLTFPPHRPNVESSLYEFFASKGVRLAVVQPDFISCSFKVPPRLIDKNGNLAMGAITTLIDLLGAAVAYEGSQSRHLSADMSISGISTAKVDDELEIVSRCLGRRGGYCGTHVLIRNKTSGEIVAEGRHSLFDVASKL</sequence>
<dbReference type="GO" id="GO:0006629">
    <property type="term" value="P:lipid metabolic process"/>
    <property type="evidence" value="ECO:0007669"/>
    <property type="project" value="UniProtKB-KW"/>
</dbReference>
<evidence type="ECO:0000256" key="14">
    <source>
        <dbReference type="ARBA" id="ARBA00058205"/>
    </source>
</evidence>
<dbReference type="FunFam" id="3.10.129.10:FF:000021">
    <property type="entry name" value="Acyl-coenzyme A thioesterase 13"/>
    <property type="match status" value="1"/>
</dbReference>
<comment type="function">
    <text evidence="14">Catalyzes the hydrolysis of acyl-CoAs into free fatty acids and coenzyme A (CoASH), regulating their respective intracellular levels. Has acyl-CoA thioesterase activity towards medium (C12) and long-chain (C18) fatty acyl-CoA substrates. Can also hydrolyze 3-hydroxyphenylacetyl-CoA and 3,4-dihydroxyphenylacetyl-CoA (in vitro). May play a role in controlling adaptive thermogenesis.</text>
</comment>
<dbReference type="Proteomes" id="UP001190926">
    <property type="component" value="Unassembled WGS sequence"/>
</dbReference>
<evidence type="ECO:0000256" key="10">
    <source>
        <dbReference type="ARBA" id="ARBA00023128"/>
    </source>
</evidence>
<dbReference type="PANTHER" id="PTHR21660">
    <property type="entry name" value="THIOESTERASE SUPERFAMILY MEMBER-RELATED"/>
    <property type="match status" value="1"/>
</dbReference>
<evidence type="ECO:0000256" key="13">
    <source>
        <dbReference type="ARBA" id="ARBA00052976"/>
    </source>
</evidence>
<keyword evidence="9" id="KW-0443">Lipid metabolism</keyword>
<comment type="subcellular location">
    <subcellularLocation>
        <location evidence="3">Cytoplasm</location>
        <location evidence="3">Cytoskeleton</location>
        <location evidence="3">Spindle</location>
    </subcellularLocation>
    <subcellularLocation>
        <location evidence="4">Cytoplasm</location>
        <location evidence="4">Cytosol</location>
    </subcellularLocation>
    <subcellularLocation>
        <location evidence="2">Mitochondrion</location>
    </subcellularLocation>
    <subcellularLocation>
        <location evidence="1">Nucleus</location>
    </subcellularLocation>
</comment>
<proteinExistence type="inferred from homology"/>
<dbReference type="GO" id="GO:0005634">
    <property type="term" value="C:nucleus"/>
    <property type="evidence" value="ECO:0007669"/>
    <property type="project" value="UniProtKB-SubCell"/>
</dbReference>
<evidence type="ECO:0000256" key="5">
    <source>
        <dbReference type="ARBA" id="ARBA00008324"/>
    </source>
</evidence>
<keyword evidence="7" id="KW-0378">Hydrolase</keyword>
<evidence type="ECO:0000256" key="18">
    <source>
        <dbReference type="ARBA" id="ARBA00083956"/>
    </source>
</evidence>
<reference evidence="19 20" key="1">
    <citation type="journal article" date="2021" name="Nat. Commun.">
        <title>Incipient diploidization of the medicinal plant Perilla within 10,000 years.</title>
        <authorList>
            <person name="Zhang Y."/>
            <person name="Shen Q."/>
            <person name="Leng L."/>
            <person name="Zhang D."/>
            <person name="Chen S."/>
            <person name="Shi Y."/>
            <person name="Ning Z."/>
            <person name="Chen S."/>
        </authorList>
    </citation>
    <scope>NUCLEOTIDE SEQUENCE [LARGE SCALE GENOMIC DNA]</scope>
    <source>
        <strain evidence="20">cv. PC099</strain>
    </source>
</reference>
<evidence type="ECO:0000256" key="4">
    <source>
        <dbReference type="ARBA" id="ARBA00004514"/>
    </source>
</evidence>
<comment type="caution">
    <text evidence="19">The sequence shown here is derived from an EMBL/GenBank/DDBJ whole genome shotgun (WGS) entry which is preliminary data.</text>
</comment>
<dbReference type="SUPFAM" id="SSF54637">
    <property type="entry name" value="Thioesterase/thiol ester dehydrase-isomerase"/>
    <property type="match status" value="1"/>
</dbReference>
<comment type="catalytic activity">
    <reaction evidence="13">
        <text>a fatty acyl-CoA + H2O = a fatty acid + CoA + H(+)</text>
        <dbReference type="Rhea" id="RHEA:16781"/>
        <dbReference type="ChEBI" id="CHEBI:15377"/>
        <dbReference type="ChEBI" id="CHEBI:15378"/>
        <dbReference type="ChEBI" id="CHEBI:28868"/>
        <dbReference type="ChEBI" id="CHEBI:57287"/>
        <dbReference type="ChEBI" id="CHEBI:77636"/>
    </reaction>
    <physiologicalReaction direction="left-to-right" evidence="13">
        <dbReference type="Rhea" id="RHEA:16782"/>
    </physiologicalReaction>
</comment>
<keyword evidence="12" id="KW-0539">Nucleus</keyword>
<evidence type="ECO:0000256" key="2">
    <source>
        <dbReference type="ARBA" id="ARBA00004173"/>
    </source>
</evidence>
<dbReference type="EMBL" id="SDAM02000019">
    <property type="protein sequence ID" value="KAH6837159.1"/>
    <property type="molecule type" value="Genomic_DNA"/>
</dbReference>
<dbReference type="GO" id="GO:0005819">
    <property type="term" value="C:spindle"/>
    <property type="evidence" value="ECO:0007669"/>
    <property type="project" value="UniProtKB-SubCell"/>
</dbReference>
<evidence type="ECO:0000256" key="7">
    <source>
        <dbReference type="ARBA" id="ARBA00022801"/>
    </source>
</evidence>
<accession>A0AAD4PEA0</accession>
<dbReference type="GO" id="GO:0047617">
    <property type="term" value="F:fatty acyl-CoA hydrolase activity"/>
    <property type="evidence" value="ECO:0007669"/>
    <property type="project" value="InterPro"/>
</dbReference>
<dbReference type="GO" id="GO:0005739">
    <property type="term" value="C:mitochondrion"/>
    <property type="evidence" value="ECO:0007669"/>
    <property type="project" value="UniProtKB-SubCell"/>
</dbReference>
<dbReference type="Gene3D" id="3.10.129.10">
    <property type="entry name" value="Hotdog Thioesterase"/>
    <property type="match status" value="1"/>
</dbReference>
<evidence type="ECO:0000256" key="11">
    <source>
        <dbReference type="ARBA" id="ARBA00023212"/>
    </source>
</evidence>
<keyword evidence="20" id="KW-1185">Reference proteome</keyword>
<evidence type="ECO:0000313" key="19">
    <source>
        <dbReference type="EMBL" id="KAH6837159.1"/>
    </source>
</evidence>
<gene>
    <name evidence="19" type="ORF">C2S53_018257</name>
</gene>
<evidence type="ECO:0000256" key="6">
    <source>
        <dbReference type="ARBA" id="ARBA00022490"/>
    </source>
</evidence>
<evidence type="ECO:0000256" key="16">
    <source>
        <dbReference type="ARBA" id="ARBA00067273"/>
    </source>
</evidence>